<proteinExistence type="predicted"/>
<dbReference type="EMBL" id="JABFAF010000008">
    <property type="protein sequence ID" value="MBA0862904.1"/>
    <property type="molecule type" value="Genomic_DNA"/>
</dbReference>
<accession>A0A7J9LVX0</accession>
<organism evidence="1 2">
    <name type="scientific">Gossypium schwendimanii</name>
    <name type="common">Cotton</name>
    <dbReference type="NCBI Taxonomy" id="34291"/>
    <lineage>
        <taxon>Eukaryota</taxon>
        <taxon>Viridiplantae</taxon>
        <taxon>Streptophyta</taxon>
        <taxon>Embryophyta</taxon>
        <taxon>Tracheophyta</taxon>
        <taxon>Spermatophyta</taxon>
        <taxon>Magnoliopsida</taxon>
        <taxon>eudicotyledons</taxon>
        <taxon>Gunneridae</taxon>
        <taxon>Pentapetalae</taxon>
        <taxon>rosids</taxon>
        <taxon>malvids</taxon>
        <taxon>Malvales</taxon>
        <taxon>Malvaceae</taxon>
        <taxon>Malvoideae</taxon>
        <taxon>Gossypium</taxon>
    </lineage>
</organism>
<sequence length="82" mass="9611">MWQVALKWTRCPAMYPDIALTWTRFLRKWTISLSFWFINSEGPRSAWVFGESAFSGLLASLISRMADDINEMLERANFSEEE</sequence>
<protein>
    <submittedName>
        <fullName evidence="1">Uncharacterized protein</fullName>
    </submittedName>
</protein>
<evidence type="ECO:0000313" key="1">
    <source>
        <dbReference type="EMBL" id="MBA0862904.1"/>
    </source>
</evidence>
<gene>
    <name evidence="1" type="ORF">Goshw_014043</name>
</gene>
<name>A0A7J9LVX0_GOSSC</name>
<keyword evidence="2" id="KW-1185">Reference proteome</keyword>
<dbReference type="AlphaFoldDB" id="A0A7J9LVX0"/>
<dbReference type="Proteomes" id="UP000593576">
    <property type="component" value="Unassembled WGS sequence"/>
</dbReference>
<reference evidence="1 2" key="1">
    <citation type="journal article" date="2019" name="Genome Biol. Evol.">
        <title>Insights into the evolution of the New World diploid cottons (Gossypium, subgenus Houzingenia) based on genome sequencing.</title>
        <authorList>
            <person name="Grover C.E."/>
            <person name="Arick M.A. 2nd"/>
            <person name="Thrash A."/>
            <person name="Conover J.L."/>
            <person name="Sanders W.S."/>
            <person name="Peterson D.G."/>
            <person name="Frelichowski J.E."/>
            <person name="Scheffler J.A."/>
            <person name="Scheffler B.E."/>
            <person name="Wendel J.F."/>
        </authorList>
    </citation>
    <scope>NUCLEOTIDE SEQUENCE [LARGE SCALE GENOMIC DNA]</scope>
    <source>
        <strain evidence="1">1</strain>
        <tissue evidence="1">Leaf</tissue>
    </source>
</reference>
<comment type="caution">
    <text evidence="1">The sequence shown here is derived from an EMBL/GenBank/DDBJ whole genome shotgun (WGS) entry which is preliminary data.</text>
</comment>
<evidence type="ECO:0000313" key="2">
    <source>
        <dbReference type="Proteomes" id="UP000593576"/>
    </source>
</evidence>